<dbReference type="PRINTS" id="PR00126">
    <property type="entry name" value="ATPASEGAMMA"/>
</dbReference>
<comment type="similarity">
    <text evidence="3">Belongs to the ATPase gamma chain family.</text>
</comment>
<dbReference type="InterPro" id="IPR000131">
    <property type="entry name" value="ATP_synth_F1_gsu"/>
</dbReference>
<gene>
    <name evidence="10" type="ORF">A2462_06450</name>
</gene>
<dbReference type="Gene3D" id="1.10.287.80">
    <property type="entry name" value="ATP synthase, gamma subunit, helix hairpin domain"/>
    <property type="match status" value="1"/>
</dbReference>
<keyword evidence="9" id="KW-0066">ATP synthesis</keyword>
<evidence type="ECO:0000313" key="11">
    <source>
        <dbReference type="Proteomes" id="UP000177309"/>
    </source>
</evidence>
<keyword evidence="8" id="KW-0139">CF(1)</keyword>
<keyword evidence="4" id="KW-0813">Transport</keyword>
<dbReference type="AlphaFoldDB" id="A0A1F4TJD1"/>
<evidence type="ECO:0000256" key="4">
    <source>
        <dbReference type="ARBA" id="ARBA00022448"/>
    </source>
</evidence>
<dbReference type="CDD" id="cd12151">
    <property type="entry name" value="F1-ATPase_gamma"/>
    <property type="match status" value="1"/>
</dbReference>
<dbReference type="Pfam" id="PF00231">
    <property type="entry name" value="ATP-synt"/>
    <property type="match status" value="1"/>
</dbReference>
<dbReference type="Proteomes" id="UP000177309">
    <property type="component" value="Unassembled WGS sequence"/>
</dbReference>
<evidence type="ECO:0000256" key="1">
    <source>
        <dbReference type="ARBA" id="ARBA00003456"/>
    </source>
</evidence>
<evidence type="ECO:0008006" key="12">
    <source>
        <dbReference type="Google" id="ProtNLM"/>
    </source>
</evidence>
<keyword evidence="7" id="KW-0472">Membrane</keyword>
<dbReference type="PANTHER" id="PTHR11693">
    <property type="entry name" value="ATP SYNTHASE GAMMA CHAIN"/>
    <property type="match status" value="1"/>
</dbReference>
<dbReference type="EMBL" id="MEUI01000044">
    <property type="protein sequence ID" value="OGC32825.1"/>
    <property type="molecule type" value="Genomic_DNA"/>
</dbReference>
<evidence type="ECO:0000256" key="6">
    <source>
        <dbReference type="ARBA" id="ARBA00023065"/>
    </source>
</evidence>
<evidence type="ECO:0000256" key="7">
    <source>
        <dbReference type="ARBA" id="ARBA00023136"/>
    </source>
</evidence>
<accession>A0A1F4TJD1</accession>
<dbReference type="SUPFAM" id="SSF52943">
    <property type="entry name" value="ATP synthase (F1-ATPase), gamma subunit"/>
    <property type="match status" value="1"/>
</dbReference>
<dbReference type="GO" id="GO:0046933">
    <property type="term" value="F:proton-transporting ATP synthase activity, rotational mechanism"/>
    <property type="evidence" value="ECO:0007669"/>
    <property type="project" value="InterPro"/>
</dbReference>
<comment type="function">
    <text evidence="1">Produces ATP from ADP in the presence of a proton gradient across the membrane. The gamma chain is believed to be important in regulating ATPase activity and the flow of protons through the CF(0) complex.</text>
</comment>
<dbReference type="GO" id="GO:0045259">
    <property type="term" value="C:proton-transporting ATP synthase complex"/>
    <property type="evidence" value="ECO:0007669"/>
    <property type="project" value="UniProtKB-KW"/>
</dbReference>
<protein>
    <recommendedName>
        <fullName evidence="12">ATP synthase gamma chain</fullName>
    </recommendedName>
</protein>
<sequence length="283" mass="31743">MSKVIELRNKTRSITQINKAAEAMQIVAVAQLKGIQSRQRAAYHFKKHYSRLAKRLGINDLSVAKSSQQTVLIYVLTSQRGFCGGFNESLITQLGSFIGEQQQAGKEVQLVVIGKKGCELCQERGMPGVIKQVATLDKAGFEQATRDIAADYQRYRQGQIKELYIFFNEFSSILIQKPRKQQVFPFDLSGIDVVAENIIFDLPIPSVRDHVALQYTKAVFYDAFMQTCLGEVGSRLMTMRNATESSKEMIDALSLKLNKARQAMITVELSEILSSFEILAEEA</sequence>
<comment type="caution">
    <text evidence="10">The sequence shown here is derived from an EMBL/GenBank/DDBJ whole genome shotgun (WGS) entry which is preliminary data.</text>
</comment>
<dbReference type="InterPro" id="IPR035968">
    <property type="entry name" value="ATP_synth_F1_ATPase_gsu"/>
</dbReference>
<keyword evidence="6" id="KW-0406">Ion transport</keyword>
<evidence type="ECO:0000256" key="2">
    <source>
        <dbReference type="ARBA" id="ARBA00004170"/>
    </source>
</evidence>
<evidence type="ECO:0000256" key="9">
    <source>
        <dbReference type="ARBA" id="ARBA00023310"/>
    </source>
</evidence>
<evidence type="ECO:0000256" key="5">
    <source>
        <dbReference type="ARBA" id="ARBA00022781"/>
    </source>
</evidence>
<proteinExistence type="inferred from homology"/>
<organism evidence="10 11">
    <name type="scientific">candidate division WOR-1 bacterium RIFOXYC2_FULL_41_25</name>
    <dbReference type="NCBI Taxonomy" id="1802586"/>
    <lineage>
        <taxon>Bacteria</taxon>
        <taxon>Bacillati</taxon>
        <taxon>Saganbacteria</taxon>
    </lineage>
</organism>
<reference evidence="10 11" key="1">
    <citation type="journal article" date="2016" name="Nat. Commun.">
        <title>Thousands of microbial genomes shed light on interconnected biogeochemical processes in an aquifer system.</title>
        <authorList>
            <person name="Anantharaman K."/>
            <person name="Brown C.T."/>
            <person name="Hug L.A."/>
            <person name="Sharon I."/>
            <person name="Castelle C.J."/>
            <person name="Probst A.J."/>
            <person name="Thomas B.C."/>
            <person name="Singh A."/>
            <person name="Wilkins M.J."/>
            <person name="Karaoz U."/>
            <person name="Brodie E.L."/>
            <person name="Williams K.H."/>
            <person name="Hubbard S.S."/>
            <person name="Banfield J.F."/>
        </authorList>
    </citation>
    <scope>NUCLEOTIDE SEQUENCE [LARGE SCALE GENOMIC DNA]</scope>
</reference>
<dbReference type="Gene3D" id="3.40.1380.10">
    <property type="match status" value="1"/>
</dbReference>
<evidence type="ECO:0000313" key="10">
    <source>
        <dbReference type="EMBL" id="OGC32825.1"/>
    </source>
</evidence>
<dbReference type="PANTHER" id="PTHR11693:SF22">
    <property type="entry name" value="ATP SYNTHASE SUBUNIT GAMMA, MITOCHONDRIAL"/>
    <property type="match status" value="1"/>
</dbReference>
<evidence type="ECO:0000256" key="3">
    <source>
        <dbReference type="ARBA" id="ARBA00007681"/>
    </source>
</evidence>
<comment type="subcellular location">
    <subcellularLocation>
        <location evidence="2">Membrane</location>
        <topology evidence="2">Peripheral membrane protein</topology>
    </subcellularLocation>
</comment>
<name>A0A1F4TJD1_UNCSA</name>
<keyword evidence="5" id="KW-0375">Hydrogen ion transport</keyword>
<evidence type="ECO:0000256" key="8">
    <source>
        <dbReference type="ARBA" id="ARBA00023196"/>
    </source>
</evidence>